<evidence type="ECO:0000313" key="1">
    <source>
        <dbReference type="EMBL" id="GAA2335878.1"/>
    </source>
</evidence>
<evidence type="ECO:0000313" key="2">
    <source>
        <dbReference type="Proteomes" id="UP001501444"/>
    </source>
</evidence>
<gene>
    <name evidence="1" type="ORF">GCM10010170_015980</name>
</gene>
<accession>A0ABN3FR47</accession>
<sequence length="62" mass="7099">MAPQSAQPPGDRLAELLRRELRSARTEALDDGADPDEVTADLTERIRRLRRLNETGWDEDRP</sequence>
<name>A0ABN3FR47_9ACTN</name>
<protein>
    <submittedName>
        <fullName evidence="1">Uncharacterized protein</fullName>
    </submittedName>
</protein>
<proteinExistence type="predicted"/>
<dbReference type="Proteomes" id="UP001501444">
    <property type="component" value="Unassembled WGS sequence"/>
</dbReference>
<organism evidence="1 2">
    <name type="scientific">Dactylosporangium salmoneum</name>
    <dbReference type="NCBI Taxonomy" id="53361"/>
    <lineage>
        <taxon>Bacteria</taxon>
        <taxon>Bacillati</taxon>
        <taxon>Actinomycetota</taxon>
        <taxon>Actinomycetes</taxon>
        <taxon>Micromonosporales</taxon>
        <taxon>Micromonosporaceae</taxon>
        <taxon>Dactylosporangium</taxon>
    </lineage>
</organism>
<keyword evidence="2" id="KW-1185">Reference proteome</keyword>
<dbReference type="RefSeq" id="WP_344611608.1">
    <property type="nucleotide sequence ID" value="NZ_BAAARV010000016.1"/>
</dbReference>
<dbReference type="EMBL" id="BAAARV010000016">
    <property type="protein sequence ID" value="GAA2335878.1"/>
    <property type="molecule type" value="Genomic_DNA"/>
</dbReference>
<reference evidence="1 2" key="1">
    <citation type="journal article" date="2019" name="Int. J. Syst. Evol. Microbiol.">
        <title>The Global Catalogue of Microorganisms (GCM) 10K type strain sequencing project: providing services to taxonomists for standard genome sequencing and annotation.</title>
        <authorList>
            <consortium name="The Broad Institute Genomics Platform"/>
            <consortium name="The Broad Institute Genome Sequencing Center for Infectious Disease"/>
            <person name="Wu L."/>
            <person name="Ma J."/>
        </authorList>
    </citation>
    <scope>NUCLEOTIDE SEQUENCE [LARGE SCALE GENOMIC DNA]</scope>
    <source>
        <strain evidence="1 2">JCM 3272</strain>
    </source>
</reference>
<comment type="caution">
    <text evidence="1">The sequence shown here is derived from an EMBL/GenBank/DDBJ whole genome shotgun (WGS) entry which is preliminary data.</text>
</comment>